<accession>A0A645GFI9</accession>
<gene>
    <name evidence="10" type="primary">nucA_3</name>
    <name evidence="10" type="ORF">SDC9_171948</name>
</gene>
<evidence type="ECO:0000259" key="9">
    <source>
        <dbReference type="SMART" id="SM00892"/>
    </source>
</evidence>
<keyword evidence="6 10" id="KW-0378">Hydrolase</keyword>
<dbReference type="GO" id="GO:0016787">
    <property type="term" value="F:hydrolase activity"/>
    <property type="evidence" value="ECO:0007669"/>
    <property type="project" value="UniProtKB-KW"/>
</dbReference>
<keyword evidence="7" id="KW-0460">Magnesium</keyword>
<comment type="similarity">
    <text evidence="2">Belongs to the DNA/RNA non-specific endonuclease family.</text>
</comment>
<proteinExistence type="inferred from homology"/>
<dbReference type="InterPro" id="IPR044925">
    <property type="entry name" value="His-Me_finger_sf"/>
</dbReference>
<dbReference type="GO" id="GO:0046872">
    <property type="term" value="F:metal ion binding"/>
    <property type="evidence" value="ECO:0007669"/>
    <property type="project" value="UniProtKB-KW"/>
</dbReference>
<dbReference type="InterPro" id="IPR018524">
    <property type="entry name" value="DNA/RNA_endonuclease_AS"/>
</dbReference>
<dbReference type="PANTHER" id="PTHR13966">
    <property type="entry name" value="ENDONUCLEASE RELATED"/>
    <property type="match status" value="1"/>
</dbReference>
<dbReference type="GO" id="GO:0003676">
    <property type="term" value="F:nucleic acid binding"/>
    <property type="evidence" value="ECO:0007669"/>
    <property type="project" value="InterPro"/>
</dbReference>
<dbReference type="SMART" id="SM00892">
    <property type="entry name" value="Endonuclease_NS"/>
    <property type="match status" value="1"/>
</dbReference>
<dbReference type="Gene3D" id="3.40.570.10">
    <property type="entry name" value="Extracellular Endonuclease, subunit A"/>
    <property type="match status" value="1"/>
</dbReference>
<dbReference type="SUPFAM" id="SSF54060">
    <property type="entry name" value="His-Me finger endonucleases"/>
    <property type="match status" value="1"/>
</dbReference>
<feature type="domain" description="DNA/RNA non-specific endonuclease/pyrophosphatase/phosphodiesterase" evidence="9">
    <location>
        <begin position="15"/>
        <end position="209"/>
    </location>
</feature>
<dbReference type="PROSITE" id="PS01070">
    <property type="entry name" value="NUCLEASE_NON_SPEC"/>
    <property type="match status" value="1"/>
</dbReference>
<organism evidence="10">
    <name type="scientific">bioreactor metagenome</name>
    <dbReference type="NCBI Taxonomy" id="1076179"/>
    <lineage>
        <taxon>unclassified sequences</taxon>
        <taxon>metagenomes</taxon>
        <taxon>ecological metagenomes</taxon>
    </lineage>
</organism>
<dbReference type="EC" id="3.1.30.-" evidence="10"/>
<evidence type="ECO:0000313" key="10">
    <source>
        <dbReference type="EMBL" id="MPN24549.1"/>
    </source>
</evidence>
<dbReference type="InterPro" id="IPR020821">
    <property type="entry name" value="ENPP1-3/EXOG-like_nuc-like"/>
</dbReference>
<evidence type="ECO:0000256" key="6">
    <source>
        <dbReference type="ARBA" id="ARBA00022801"/>
    </source>
</evidence>
<evidence type="ECO:0000256" key="2">
    <source>
        <dbReference type="ARBA" id="ARBA00010052"/>
    </source>
</evidence>
<dbReference type="InterPro" id="IPR040255">
    <property type="entry name" value="Non-specific_endonuclease"/>
</dbReference>
<keyword evidence="3" id="KW-0540">Nuclease</keyword>
<dbReference type="GO" id="GO:0004519">
    <property type="term" value="F:endonuclease activity"/>
    <property type="evidence" value="ECO:0007669"/>
    <property type="project" value="UniProtKB-KW"/>
</dbReference>
<dbReference type="EMBL" id="VSSQ01073440">
    <property type="protein sequence ID" value="MPN24549.1"/>
    <property type="molecule type" value="Genomic_DNA"/>
</dbReference>
<evidence type="ECO:0000256" key="1">
    <source>
        <dbReference type="ARBA" id="ARBA00001946"/>
    </source>
</evidence>
<dbReference type="SMART" id="SM00477">
    <property type="entry name" value="NUC"/>
    <property type="match status" value="1"/>
</dbReference>
<evidence type="ECO:0000259" key="8">
    <source>
        <dbReference type="SMART" id="SM00477"/>
    </source>
</evidence>
<evidence type="ECO:0000256" key="3">
    <source>
        <dbReference type="ARBA" id="ARBA00022722"/>
    </source>
</evidence>
<evidence type="ECO:0000256" key="5">
    <source>
        <dbReference type="ARBA" id="ARBA00022759"/>
    </source>
</evidence>
<dbReference type="CDD" id="cd00091">
    <property type="entry name" value="NUC"/>
    <property type="match status" value="1"/>
</dbReference>
<sequence length="230" mass="25914">MLTLGVPGMTDVVLDRRGYALGYSEKHEQPLWVAYRLTADEVRSRSVKRTDDFRVDPYISTGSARLEDYAKSGYDRGHLAPAADMGWSEKSMSESFYFSNMSPQNAEFNRGIWRKLEAKVRDWAVEHGELYVVTGPVAPQSSKVIGNNRVAVPQACYKVIYAPKAKPPAMIGFVIPNSGSDRRLHEYAVTVDAVESMTGLNFFSKVDGPLQDRLESFYTLESWSWSPSRR</sequence>
<comment type="cofactor">
    <cofactor evidence="1">
        <name>Mg(2+)</name>
        <dbReference type="ChEBI" id="CHEBI:18420"/>
    </cofactor>
</comment>
<feature type="domain" description="ENPP1-3/EXOG-like endonuclease/phosphodiesterase" evidence="8">
    <location>
        <begin position="16"/>
        <end position="209"/>
    </location>
</feature>
<dbReference type="InterPro" id="IPR044929">
    <property type="entry name" value="DNA/RNA_non-sp_Endonuclease_sf"/>
</dbReference>
<dbReference type="InterPro" id="IPR001604">
    <property type="entry name" value="Endo_G_ENPP1-like_dom"/>
</dbReference>
<evidence type="ECO:0000256" key="4">
    <source>
        <dbReference type="ARBA" id="ARBA00022723"/>
    </source>
</evidence>
<reference evidence="10" key="1">
    <citation type="submission" date="2019-08" db="EMBL/GenBank/DDBJ databases">
        <authorList>
            <person name="Kucharzyk K."/>
            <person name="Murdoch R.W."/>
            <person name="Higgins S."/>
            <person name="Loffler F."/>
        </authorList>
    </citation>
    <scope>NUCLEOTIDE SEQUENCE</scope>
</reference>
<dbReference type="AlphaFoldDB" id="A0A645GFI9"/>
<dbReference type="Pfam" id="PF01223">
    <property type="entry name" value="Endonuclease_NS"/>
    <property type="match status" value="1"/>
</dbReference>
<name>A0A645GFI9_9ZZZZ</name>
<keyword evidence="5" id="KW-0255">Endonuclease</keyword>
<comment type="caution">
    <text evidence="10">The sequence shown here is derived from an EMBL/GenBank/DDBJ whole genome shotgun (WGS) entry which is preliminary data.</text>
</comment>
<keyword evidence="4" id="KW-0479">Metal-binding</keyword>
<dbReference type="PANTHER" id="PTHR13966:SF5">
    <property type="entry name" value="ENDONUCLEASE G, MITOCHONDRIAL"/>
    <property type="match status" value="1"/>
</dbReference>
<protein>
    <submittedName>
        <fullName evidence="10">Nuclease</fullName>
        <ecNumber evidence="10">3.1.30.-</ecNumber>
    </submittedName>
</protein>
<evidence type="ECO:0000256" key="7">
    <source>
        <dbReference type="ARBA" id="ARBA00022842"/>
    </source>
</evidence>